<dbReference type="PANTHER" id="PTHR30504">
    <property type="entry name" value="GLUCANS BIOSYNTHESIS PROTEIN"/>
    <property type="match status" value="1"/>
</dbReference>
<comment type="similarity">
    <text evidence="3">Belongs to the OpgD/OpgG family.</text>
</comment>
<dbReference type="SUPFAM" id="SSF81296">
    <property type="entry name" value="E set domains"/>
    <property type="match status" value="1"/>
</dbReference>
<dbReference type="InterPro" id="IPR014756">
    <property type="entry name" value="Ig_E-set"/>
</dbReference>
<dbReference type="InterPro" id="IPR007444">
    <property type="entry name" value="Glucan_biosyn_MdoG_C"/>
</dbReference>
<proteinExistence type="inferred from homology"/>
<gene>
    <name evidence="7" type="ORF">MTR65_07485</name>
</gene>
<dbReference type="PIRSF" id="PIRSF006281">
    <property type="entry name" value="MdoG"/>
    <property type="match status" value="1"/>
</dbReference>
<dbReference type="SUPFAM" id="SSF74650">
    <property type="entry name" value="Galactose mutarotase-like"/>
    <property type="match status" value="1"/>
</dbReference>
<evidence type="ECO:0000313" key="8">
    <source>
        <dbReference type="Proteomes" id="UP001162802"/>
    </source>
</evidence>
<evidence type="ECO:0000256" key="3">
    <source>
        <dbReference type="ARBA" id="ARBA00009284"/>
    </source>
</evidence>
<dbReference type="InterPro" id="IPR014718">
    <property type="entry name" value="GH-type_carb-bd"/>
</dbReference>
<sequence>MLTKSSSKTPARLPLNRREAGGLLLGLATVLAGGAFPRAALAATEPATMLGDPEPFSWDILVKRARALAKAAYVEPEVSPRAAQDFDTLARLTYGDAHAVADVVRFFPTATAVSPYAVGIDIVRDGLARPVVDNSSLFVGKEDADIAGFRVMAADGHADWLSFMGASYFRTSGSRDQFGISARGLAIDTGLASGEEFPRFTHFWIEQAGADHFVIHALLDSPSVAGAYRIDTRGGGDAGVVQDVKAQLFFRKDVQQLGIAPMSSMFWFDQASRSYPRPPRGPDWRPEVHDSDGLLIRAGNGEQVWRPLENALHPITFSFTADDPSAFGLLQRDQTFDHYQDDGSWYDRRPSLWIEPTSDWGKGAVRLYEMPTDNENQDNVAAFWTPAKPVRTGDEMAFGYRLTWTSDDPSQSAIARCVNDWQGKAGLADGPAIAGARKFVFDFRGPSLAGLDRTSGVEVVAEAPPEAILAREVHPVVGQENTWRVKLDVRMSDAQGRGNPIDLRLFLRQGENALSETVIKTLNV</sequence>
<dbReference type="InterPro" id="IPR011013">
    <property type="entry name" value="Gal_mutarotase_sf_dom"/>
</dbReference>
<evidence type="ECO:0000256" key="5">
    <source>
        <dbReference type="ARBA" id="ARBA00022764"/>
    </source>
</evidence>
<dbReference type="RefSeq" id="WP_243798710.1">
    <property type="nucleotide sequence ID" value="NZ_JALHAT010000008.1"/>
</dbReference>
<name>A0ABT0ABF3_9SPHN</name>
<evidence type="ECO:0000259" key="6">
    <source>
        <dbReference type="Pfam" id="PF04349"/>
    </source>
</evidence>
<dbReference type="PANTHER" id="PTHR30504:SF3">
    <property type="entry name" value="GLUCANS BIOSYNTHESIS PROTEIN D"/>
    <property type="match status" value="1"/>
</dbReference>
<evidence type="ECO:0000256" key="4">
    <source>
        <dbReference type="ARBA" id="ARBA00022729"/>
    </source>
</evidence>
<feature type="domain" description="Glucan biosynthesis periplasmic MdoG C-terminal" evidence="6">
    <location>
        <begin position="56"/>
        <end position="519"/>
    </location>
</feature>
<evidence type="ECO:0000256" key="1">
    <source>
        <dbReference type="ARBA" id="ARBA00004418"/>
    </source>
</evidence>
<comment type="subcellular location">
    <subcellularLocation>
        <location evidence="1">Periplasm</location>
    </subcellularLocation>
</comment>
<dbReference type="Gene3D" id="2.70.98.10">
    <property type="match status" value="1"/>
</dbReference>
<dbReference type="Gene3D" id="2.60.40.10">
    <property type="entry name" value="Immunoglobulins"/>
    <property type="match status" value="1"/>
</dbReference>
<keyword evidence="8" id="KW-1185">Reference proteome</keyword>
<protein>
    <submittedName>
        <fullName evidence="7">Glucan biosynthesis protein</fullName>
    </submittedName>
</protein>
<dbReference type="Pfam" id="PF04349">
    <property type="entry name" value="MdoG"/>
    <property type="match status" value="1"/>
</dbReference>
<dbReference type="InterPro" id="IPR013783">
    <property type="entry name" value="Ig-like_fold"/>
</dbReference>
<evidence type="ECO:0000313" key="7">
    <source>
        <dbReference type="EMBL" id="MCJ1960515.1"/>
    </source>
</evidence>
<keyword evidence="4" id="KW-0732">Signal</keyword>
<comment type="caution">
    <text evidence="7">The sequence shown here is derived from an EMBL/GenBank/DDBJ whole genome shotgun (WGS) entry which is preliminary data.</text>
</comment>
<accession>A0ABT0ABF3</accession>
<evidence type="ECO:0000256" key="2">
    <source>
        <dbReference type="ARBA" id="ARBA00005001"/>
    </source>
</evidence>
<dbReference type="InterPro" id="IPR014438">
    <property type="entry name" value="Glucan_biosyn_MdoG/MdoD"/>
</dbReference>
<dbReference type="EMBL" id="JALHAT010000008">
    <property type="protein sequence ID" value="MCJ1960515.1"/>
    <property type="molecule type" value="Genomic_DNA"/>
</dbReference>
<reference evidence="7" key="1">
    <citation type="submission" date="2022-03" db="EMBL/GenBank/DDBJ databases">
        <title>Identification of a novel bacterium isolated from mangrove sediments.</title>
        <authorList>
            <person name="Pan X."/>
        </authorList>
    </citation>
    <scope>NUCLEOTIDE SEQUENCE</scope>
    <source>
        <strain evidence="7">B2637</strain>
    </source>
</reference>
<organism evidence="7 8">
    <name type="scientific">Novosphingobium mangrovi</name>
    <name type="common">ex Hu et al. 2023</name>
    <dbReference type="NCBI Taxonomy" id="2930094"/>
    <lineage>
        <taxon>Bacteria</taxon>
        <taxon>Pseudomonadati</taxon>
        <taxon>Pseudomonadota</taxon>
        <taxon>Alphaproteobacteria</taxon>
        <taxon>Sphingomonadales</taxon>
        <taxon>Sphingomonadaceae</taxon>
        <taxon>Novosphingobium</taxon>
    </lineage>
</organism>
<keyword evidence="5" id="KW-0574">Periplasm</keyword>
<dbReference type="Proteomes" id="UP001162802">
    <property type="component" value="Unassembled WGS sequence"/>
</dbReference>
<comment type="pathway">
    <text evidence="2">Glycan metabolism; osmoregulated periplasmic glucan (OPG) biosynthesis.</text>
</comment>